<evidence type="ECO:0000313" key="1">
    <source>
        <dbReference type="EMBL" id="RJO79814.1"/>
    </source>
</evidence>
<dbReference type="AlphaFoldDB" id="A0A3A4K3Y0"/>
<dbReference type="Proteomes" id="UP000266677">
    <property type="component" value="Unassembled WGS sequence"/>
</dbReference>
<sequence length="291" mass="31082">MPGGIDLEALLADIRARRIDTADEVLAQLANLDGANPLVEQITDALESAMVEASDPSTRENAVIMLAAIDQSKATTACYRMFRRHRAGDGVAGRLRTHFTGDTDPTVEALVANLSECDRFHGVLTQWAIAEHGAAAVPHLHSALLSFPIPARQNTGHWFDDEDTKIRILHALEGIGPAAAPATPTLIALLQDAESYRSTCHAAEETLTGIGLPTTVEALIAHLRPSGSGDDESEKGEKLYAVLDTLLGMPREALAEAHGLDEALAELMIHSADWLHNMVRSVADKAGGRAD</sequence>
<comment type="caution">
    <text evidence="1">The sequence shown here is derived from an EMBL/GenBank/DDBJ whole genome shotgun (WGS) entry which is preliminary data.</text>
</comment>
<evidence type="ECO:0000313" key="2">
    <source>
        <dbReference type="Proteomes" id="UP000266677"/>
    </source>
</evidence>
<dbReference type="InterPro" id="IPR016024">
    <property type="entry name" value="ARM-type_fold"/>
</dbReference>
<accession>A0A3A4K3Y0</accession>
<name>A0A3A4K3Y0_9NOCA</name>
<organism evidence="1 2">
    <name type="scientific">Nocardia panacis</name>
    <dbReference type="NCBI Taxonomy" id="2340916"/>
    <lineage>
        <taxon>Bacteria</taxon>
        <taxon>Bacillati</taxon>
        <taxon>Actinomycetota</taxon>
        <taxon>Actinomycetes</taxon>
        <taxon>Mycobacteriales</taxon>
        <taxon>Nocardiaceae</taxon>
        <taxon>Nocardia</taxon>
    </lineage>
</organism>
<dbReference type="EMBL" id="QZFU01000006">
    <property type="protein sequence ID" value="RJO79814.1"/>
    <property type="molecule type" value="Genomic_DNA"/>
</dbReference>
<reference evidence="1 2" key="1">
    <citation type="submission" date="2018-09" db="EMBL/GenBank/DDBJ databases">
        <title>YIM PH21274 draft genome.</title>
        <authorList>
            <person name="Miao C."/>
        </authorList>
    </citation>
    <scope>NUCLEOTIDE SEQUENCE [LARGE SCALE GENOMIC DNA]</scope>
    <source>
        <strain evidence="1 2">YIM PH 21724</strain>
    </source>
</reference>
<keyword evidence="2" id="KW-1185">Reference proteome</keyword>
<dbReference type="InterPro" id="IPR011989">
    <property type="entry name" value="ARM-like"/>
</dbReference>
<protein>
    <recommendedName>
        <fullName evidence="3">HEAT repeat domain-containing protein</fullName>
    </recommendedName>
</protein>
<evidence type="ECO:0008006" key="3">
    <source>
        <dbReference type="Google" id="ProtNLM"/>
    </source>
</evidence>
<gene>
    <name evidence="1" type="ORF">D5S18_00605</name>
</gene>
<dbReference type="SUPFAM" id="SSF48371">
    <property type="entry name" value="ARM repeat"/>
    <property type="match status" value="1"/>
</dbReference>
<dbReference type="Gene3D" id="1.25.10.10">
    <property type="entry name" value="Leucine-rich Repeat Variant"/>
    <property type="match status" value="1"/>
</dbReference>
<proteinExistence type="predicted"/>